<gene>
    <name evidence="1" type="ORF">NCTC10113_01353</name>
</gene>
<geneLocation type="plasmid" evidence="1">
    <name>2</name>
</geneLocation>
<protein>
    <recommendedName>
        <fullName evidence="2">Asp23/Gls24 family envelope stress response protein</fullName>
    </recommendedName>
</protein>
<evidence type="ECO:0000313" key="1">
    <source>
        <dbReference type="EMBL" id="VEU56444.1"/>
    </source>
</evidence>
<evidence type="ECO:0008006" key="2">
    <source>
        <dbReference type="Google" id="ProtNLM"/>
    </source>
</evidence>
<dbReference type="RefSeq" id="WP_024544214.1">
    <property type="nucleotide sequence ID" value="NZ_LR214938.2"/>
</dbReference>
<keyword evidence="1" id="KW-0614">Plasmid</keyword>
<organism evidence="1">
    <name type="scientific">Metamycoplasma salivarium</name>
    <name type="common">Mycoplasma salivarium</name>
    <dbReference type="NCBI Taxonomy" id="2124"/>
    <lineage>
        <taxon>Bacteria</taxon>
        <taxon>Bacillati</taxon>
        <taxon>Mycoplasmatota</taxon>
        <taxon>Mycoplasmoidales</taxon>
        <taxon>Metamycoplasmataceae</taxon>
        <taxon>Metamycoplasma</taxon>
    </lineage>
</organism>
<sequence length="90" mass="10240">MEIEKLNEILISTIKTIAGIVEIRTINDEKLIVEYVKNNKSVVNIKLGIVLLTNAYAKTIVEELHQQISYCLAKLNIKIKVLDVYIKGTR</sequence>
<dbReference type="EMBL" id="LR214939">
    <property type="protein sequence ID" value="VEU56444.1"/>
    <property type="molecule type" value="Genomic_DNA"/>
</dbReference>
<reference evidence="1" key="1">
    <citation type="submission" date="2019-01" db="EMBL/GenBank/DDBJ databases">
        <authorList>
            <consortium name="Pathogen Informatics"/>
        </authorList>
    </citation>
    <scope>NUCLEOTIDE SEQUENCE [LARGE SCALE GENOMIC DNA]</scope>
    <source>
        <strain evidence="1">NCTC10113</strain>
    </source>
</reference>
<name>A0A448ZYZ7_METSV</name>
<proteinExistence type="predicted"/>
<dbReference type="AlphaFoldDB" id="A0A448ZYZ7"/>
<accession>A0A448ZYZ7</accession>